<evidence type="ECO:0000313" key="8">
    <source>
        <dbReference type="Proteomes" id="UP001281731"/>
    </source>
</evidence>
<dbReference type="CDD" id="cd02042">
    <property type="entry name" value="ParAB_family"/>
    <property type="match status" value="1"/>
</dbReference>
<feature type="region of interest" description="Disordered" evidence="3">
    <location>
        <begin position="1"/>
        <end position="28"/>
    </location>
</feature>
<proteinExistence type="inferred from homology"/>
<dbReference type="PANTHER" id="PTHR13696:SF52">
    <property type="entry name" value="PARA FAMILY PROTEIN CT_582"/>
    <property type="match status" value="1"/>
</dbReference>
<gene>
    <name evidence="6" type="ORF">R6G80_06980</name>
    <name evidence="5" type="ORF">R6G86_05590</name>
</gene>
<dbReference type="EMBL" id="JAWNGA010000008">
    <property type="protein sequence ID" value="MDY5133211.1"/>
    <property type="molecule type" value="Genomic_DNA"/>
</dbReference>
<evidence type="ECO:0000313" key="7">
    <source>
        <dbReference type="Proteomes" id="UP001275049"/>
    </source>
</evidence>
<dbReference type="RefSeq" id="WP_308806570.1">
    <property type="nucleotide sequence ID" value="NZ_CAMYCL010000004.1"/>
</dbReference>
<dbReference type="FunFam" id="3.40.50.300:FF:000285">
    <property type="entry name" value="Sporulation initiation inhibitor Soj"/>
    <property type="match status" value="1"/>
</dbReference>
<dbReference type="InterPro" id="IPR050678">
    <property type="entry name" value="DNA_Partitioning_ATPase"/>
</dbReference>
<dbReference type="Pfam" id="PF13614">
    <property type="entry name" value="AAA_31"/>
    <property type="match status" value="1"/>
</dbReference>
<dbReference type="SUPFAM" id="SSF52540">
    <property type="entry name" value="P-loop containing nucleoside triphosphate hydrolases"/>
    <property type="match status" value="1"/>
</dbReference>
<evidence type="ECO:0000256" key="3">
    <source>
        <dbReference type="SAM" id="MobiDB-lite"/>
    </source>
</evidence>
<comment type="caution">
    <text evidence="6">The sequence shown here is derived from an EMBL/GenBank/DDBJ whole genome shotgun (WGS) entry which is preliminary data.</text>
</comment>
<dbReference type="InterPro" id="IPR027417">
    <property type="entry name" value="P-loop_NTPase"/>
</dbReference>
<dbReference type="PANTHER" id="PTHR13696">
    <property type="entry name" value="P-LOOP CONTAINING NUCLEOSIDE TRIPHOSPHATE HYDROLASE"/>
    <property type="match status" value="1"/>
</dbReference>
<evidence type="ECO:0000256" key="2">
    <source>
        <dbReference type="ARBA" id="ARBA00059092"/>
    </source>
</evidence>
<protein>
    <submittedName>
        <fullName evidence="6">ParA family protein</fullName>
    </submittedName>
</protein>
<dbReference type="InterPro" id="IPR025669">
    <property type="entry name" value="AAA_dom"/>
</dbReference>
<comment type="function">
    <text evidence="2">May play a role in septum formation.</text>
</comment>
<sequence>MSDPRKKVVRQKVSGNESARDDFSSKFSPIEQQLKEDFRRLKKVEKEGFIKPSETRIFAVANQKGGVGKTSTVVNIAAAMAQNGLKVLVIDADPQGNASTALGMPPAGLERTIYNVFLRGLQLKDIVREVESIPGLFVAPSFIDLASVDMDLMNDDDKLYRLKEAIDVYVNDASDQDRIDYIFIDCPPSMSLLPLNALIAAHEVLIPVQAEYYALEGLSQLLRTITTVQESNNPQLKISTILITMVTTNTNLGEDVISNVRDYFPDITLKTVIPRSIRIAEAPSFGETVITYDPRSTGAIAYIAAAQEITHKG</sequence>
<organism evidence="6 8">
    <name type="scientific">Actinotignum urinale</name>
    <dbReference type="NCBI Taxonomy" id="190146"/>
    <lineage>
        <taxon>Bacteria</taxon>
        <taxon>Bacillati</taxon>
        <taxon>Actinomycetota</taxon>
        <taxon>Actinomycetes</taxon>
        <taxon>Actinomycetales</taxon>
        <taxon>Actinomycetaceae</taxon>
        <taxon>Actinotignum</taxon>
    </lineage>
</organism>
<dbReference type="AlphaFoldDB" id="A0AAW9HYV5"/>
<dbReference type="Gene3D" id="3.40.50.300">
    <property type="entry name" value="P-loop containing nucleotide triphosphate hydrolases"/>
    <property type="match status" value="1"/>
</dbReference>
<evidence type="ECO:0000259" key="4">
    <source>
        <dbReference type="Pfam" id="PF13614"/>
    </source>
</evidence>
<evidence type="ECO:0000256" key="1">
    <source>
        <dbReference type="ARBA" id="ARBA00006976"/>
    </source>
</evidence>
<accession>A0AAW9HYV5</accession>
<name>A0AAW9HYV5_9ACTO</name>
<comment type="similarity">
    <text evidence="1">Belongs to the ParA family.</text>
</comment>
<dbReference type="Proteomes" id="UP001275049">
    <property type="component" value="Unassembled WGS sequence"/>
</dbReference>
<evidence type="ECO:0000313" key="6">
    <source>
        <dbReference type="EMBL" id="MDY5155460.1"/>
    </source>
</evidence>
<evidence type="ECO:0000313" key="5">
    <source>
        <dbReference type="EMBL" id="MDY5133211.1"/>
    </source>
</evidence>
<feature type="domain" description="AAA" evidence="4">
    <location>
        <begin position="56"/>
        <end position="238"/>
    </location>
</feature>
<keyword evidence="7" id="KW-1185">Reference proteome</keyword>
<dbReference type="Proteomes" id="UP001281731">
    <property type="component" value="Unassembled WGS sequence"/>
</dbReference>
<reference evidence="6 7" key="1">
    <citation type="submission" date="2023-10" db="EMBL/GenBank/DDBJ databases">
        <title>Whole Genome based description of the genera Actinobaculum and Actinotignum reveals a complex phylogenetic relationship within the species included in the genus Actinotignum.</title>
        <authorList>
            <person name="Jensen C.S."/>
            <person name="Dargis R."/>
            <person name="Kemp M."/>
            <person name="Christensen J.J."/>
        </authorList>
    </citation>
    <scope>NUCLEOTIDE SEQUENCE</scope>
    <source>
        <strain evidence="6">SLA_B511</strain>
        <strain evidence="5 7">SLA_B974</strain>
    </source>
</reference>
<dbReference type="EMBL" id="JAWNGC010000009">
    <property type="protein sequence ID" value="MDY5155460.1"/>
    <property type="molecule type" value="Genomic_DNA"/>
</dbReference>